<feature type="region of interest" description="Disordered" evidence="5">
    <location>
        <begin position="1"/>
        <end position="44"/>
    </location>
</feature>
<keyword evidence="2" id="KW-0805">Transcription regulation</keyword>
<accession>M5U1P9</accession>
<dbReference type="GO" id="GO:0006352">
    <property type="term" value="P:DNA-templated transcription initiation"/>
    <property type="evidence" value="ECO:0007669"/>
    <property type="project" value="InterPro"/>
</dbReference>
<dbReference type="Gene3D" id="1.10.1740.10">
    <property type="match status" value="1"/>
</dbReference>
<sequence>MTDPDFPHRRANAVDVRRTNVGSAGRAGPGTAPDDLTSISPPCPPKVTAVDTQKSQDEFVSLLASITTQLMSYIRILTFNNREDTEEVFQRTCLILWQKFDQYDQNGNFGGWACRMAYYEVLKHRDARRKIKLLSDSAIESLADAAMPIAEQWSHRRHALSDCIETLETNQAEIIKQRYFEGKKVKEIAQGHARSTHSIYRELSRVHGMLMRCVELRLQEGLS</sequence>
<evidence type="ECO:0000256" key="4">
    <source>
        <dbReference type="ARBA" id="ARBA00023163"/>
    </source>
</evidence>
<comment type="caution">
    <text evidence="8">The sequence shown here is derived from an EMBL/GenBank/DDBJ whole genome shotgun (WGS) entry which is preliminary data.</text>
</comment>
<dbReference type="SUPFAM" id="SSF88946">
    <property type="entry name" value="Sigma2 domain of RNA polymerase sigma factors"/>
    <property type="match status" value="1"/>
</dbReference>
<evidence type="ECO:0000256" key="3">
    <source>
        <dbReference type="ARBA" id="ARBA00023082"/>
    </source>
</evidence>
<dbReference type="InterPro" id="IPR007627">
    <property type="entry name" value="RNA_pol_sigma70_r2"/>
</dbReference>
<proteinExistence type="inferred from homology"/>
<evidence type="ECO:0000256" key="5">
    <source>
        <dbReference type="SAM" id="MobiDB-lite"/>
    </source>
</evidence>
<name>M5U1P9_9BACT</name>
<keyword evidence="3" id="KW-0731">Sigma factor</keyword>
<dbReference type="EMBL" id="ANOH01000485">
    <property type="protein sequence ID" value="EMI51771.1"/>
    <property type="molecule type" value="Genomic_DNA"/>
</dbReference>
<dbReference type="InterPro" id="IPR036388">
    <property type="entry name" value="WH-like_DNA-bd_sf"/>
</dbReference>
<evidence type="ECO:0000259" key="6">
    <source>
        <dbReference type="Pfam" id="PF04542"/>
    </source>
</evidence>
<dbReference type="PANTHER" id="PTHR43133:SF51">
    <property type="entry name" value="RNA POLYMERASE SIGMA FACTOR"/>
    <property type="match status" value="1"/>
</dbReference>
<dbReference type="Gene3D" id="1.10.10.10">
    <property type="entry name" value="Winged helix-like DNA-binding domain superfamily/Winged helix DNA-binding domain"/>
    <property type="match status" value="1"/>
</dbReference>
<evidence type="ECO:0000256" key="2">
    <source>
        <dbReference type="ARBA" id="ARBA00023015"/>
    </source>
</evidence>
<dbReference type="Pfam" id="PF04542">
    <property type="entry name" value="Sigma70_r2"/>
    <property type="match status" value="1"/>
</dbReference>
<dbReference type="InterPro" id="IPR013325">
    <property type="entry name" value="RNA_pol_sigma_r2"/>
</dbReference>
<dbReference type="AlphaFoldDB" id="M5U1P9"/>
<dbReference type="RefSeq" id="WP_008689406.1">
    <property type="nucleotide sequence ID" value="NZ_ANOH01000485.1"/>
</dbReference>
<feature type="domain" description="RNA polymerase sigma-70 region 2" evidence="6">
    <location>
        <begin position="70"/>
        <end position="129"/>
    </location>
</feature>
<dbReference type="InterPro" id="IPR014331">
    <property type="entry name" value="RNA_pol_sigma70_ECF_RHOBA"/>
</dbReference>
<comment type="similarity">
    <text evidence="1">Belongs to the sigma-70 factor family. ECF subfamily.</text>
</comment>
<dbReference type="PANTHER" id="PTHR43133">
    <property type="entry name" value="RNA POLYMERASE ECF-TYPE SIGMA FACTO"/>
    <property type="match status" value="1"/>
</dbReference>
<gene>
    <name evidence="8" type="ORF">RSSM_06791</name>
</gene>
<dbReference type="GO" id="GO:0003677">
    <property type="term" value="F:DNA binding"/>
    <property type="evidence" value="ECO:0007669"/>
    <property type="project" value="InterPro"/>
</dbReference>
<evidence type="ECO:0000256" key="1">
    <source>
        <dbReference type="ARBA" id="ARBA00010641"/>
    </source>
</evidence>
<keyword evidence="9" id="KW-1185">Reference proteome</keyword>
<dbReference type="GO" id="GO:0016987">
    <property type="term" value="F:sigma factor activity"/>
    <property type="evidence" value="ECO:0007669"/>
    <property type="project" value="UniProtKB-KW"/>
</dbReference>
<dbReference type="Pfam" id="PF08281">
    <property type="entry name" value="Sigma70_r4_2"/>
    <property type="match status" value="1"/>
</dbReference>
<dbReference type="InterPro" id="IPR013249">
    <property type="entry name" value="RNA_pol_sigma70_r4_t2"/>
</dbReference>
<evidence type="ECO:0000313" key="9">
    <source>
        <dbReference type="Proteomes" id="UP000011885"/>
    </source>
</evidence>
<dbReference type="NCBIfam" id="TIGR02937">
    <property type="entry name" value="sigma70-ECF"/>
    <property type="match status" value="1"/>
</dbReference>
<dbReference type="SUPFAM" id="SSF88659">
    <property type="entry name" value="Sigma3 and sigma4 domains of RNA polymerase sigma factors"/>
    <property type="match status" value="1"/>
</dbReference>
<keyword evidence="4" id="KW-0804">Transcription</keyword>
<dbReference type="PATRIC" id="fig|1263870.3.peg.7204"/>
<dbReference type="Proteomes" id="UP000011885">
    <property type="component" value="Unassembled WGS sequence"/>
</dbReference>
<dbReference type="NCBIfam" id="TIGR02989">
    <property type="entry name" value="Sig-70_gvs1"/>
    <property type="match status" value="1"/>
</dbReference>
<dbReference type="InterPro" id="IPR014284">
    <property type="entry name" value="RNA_pol_sigma-70_dom"/>
</dbReference>
<protein>
    <submittedName>
        <fullName evidence="8">RNA polymerase sigma-70 ECF-like, Rhodopirellula baltica</fullName>
    </submittedName>
</protein>
<evidence type="ECO:0000313" key="8">
    <source>
        <dbReference type="EMBL" id="EMI51771.1"/>
    </source>
</evidence>
<evidence type="ECO:0000259" key="7">
    <source>
        <dbReference type="Pfam" id="PF08281"/>
    </source>
</evidence>
<feature type="domain" description="RNA polymerase sigma factor 70 region 4 type 2" evidence="7">
    <location>
        <begin position="158"/>
        <end position="205"/>
    </location>
</feature>
<dbReference type="InterPro" id="IPR039425">
    <property type="entry name" value="RNA_pol_sigma-70-like"/>
</dbReference>
<organism evidence="8 9">
    <name type="scientific">Rhodopirellula sallentina SM41</name>
    <dbReference type="NCBI Taxonomy" id="1263870"/>
    <lineage>
        <taxon>Bacteria</taxon>
        <taxon>Pseudomonadati</taxon>
        <taxon>Planctomycetota</taxon>
        <taxon>Planctomycetia</taxon>
        <taxon>Pirellulales</taxon>
        <taxon>Pirellulaceae</taxon>
        <taxon>Rhodopirellula</taxon>
    </lineage>
</organism>
<dbReference type="InterPro" id="IPR013324">
    <property type="entry name" value="RNA_pol_sigma_r3/r4-like"/>
</dbReference>
<reference evidence="8 9" key="1">
    <citation type="journal article" date="2013" name="Mar. Genomics">
        <title>Expression of sulfatases in Rhodopirellula baltica and the diversity of sulfatases in the genus Rhodopirellula.</title>
        <authorList>
            <person name="Wegner C.E."/>
            <person name="Richter-Heitmann T."/>
            <person name="Klindworth A."/>
            <person name="Klockow C."/>
            <person name="Richter M."/>
            <person name="Achstetter T."/>
            <person name="Glockner F.O."/>
            <person name="Harder J."/>
        </authorList>
    </citation>
    <scope>NUCLEOTIDE SEQUENCE [LARGE SCALE GENOMIC DNA]</scope>
    <source>
        <strain evidence="8 9">SM41</strain>
    </source>
</reference>